<feature type="transmembrane region" description="Helical" evidence="5">
    <location>
        <begin position="12"/>
        <end position="32"/>
    </location>
</feature>
<keyword evidence="8" id="KW-1185">Reference proteome</keyword>
<evidence type="ECO:0000256" key="2">
    <source>
        <dbReference type="ARBA" id="ARBA00022692"/>
    </source>
</evidence>
<sequence length="181" mass="20436">MLNVNTMSGNPFMNFFWQSLVELPGFILGKYFSEKLGRRWTHIIAFMSMSVAHIFIILLVNININGELLEKVNDFVYLGRMFCEIGRIYGEIDRQPKAKHDPSSAMETNIQGMYVHEPELDWLLLIMVVVVKFFATISAYTGYLQAMETFPTCVRQTGCALGSSAASIVGTLGPYILYLVS</sequence>
<gene>
    <name evidence="7" type="ORF">TPAB3V08_LOCUS12456</name>
</gene>
<evidence type="ECO:0000259" key="6">
    <source>
        <dbReference type="PROSITE" id="PS50850"/>
    </source>
</evidence>
<dbReference type="EMBL" id="CAJPIN010043865">
    <property type="protein sequence ID" value="CAG2065512.1"/>
    <property type="molecule type" value="Genomic_DNA"/>
</dbReference>
<name>A0ABN7PE66_TIMPD</name>
<feature type="transmembrane region" description="Helical" evidence="5">
    <location>
        <begin position="44"/>
        <end position="64"/>
    </location>
</feature>
<evidence type="ECO:0000313" key="8">
    <source>
        <dbReference type="Proteomes" id="UP001153148"/>
    </source>
</evidence>
<dbReference type="InterPro" id="IPR036259">
    <property type="entry name" value="MFS_trans_sf"/>
</dbReference>
<dbReference type="PROSITE" id="PS50850">
    <property type="entry name" value="MFS"/>
    <property type="match status" value="1"/>
</dbReference>
<evidence type="ECO:0000313" key="7">
    <source>
        <dbReference type="EMBL" id="CAG2065512.1"/>
    </source>
</evidence>
<feature type="transmembrane region" description="Helical" evidence="5">
    <location>
        <begin position="158"/>
        <end position="180"/>
    </location>
</feature>
<evidence type="ECO:0000256" key="5">
    <source>
        <dbReference type="SAM" id="Phobius"/>
    </source>
</evidence>
<proteinExistence type="predicted"/>
<evidence type="ECO:0000256" key="4">
    <source>
        <dbReference type="ARBA" id="ARBA00023136"/>
    </source>
</evidence>
<comment type="subcellular location">
    <subcellularLocation>
        <location evidence="1">Membrane</location>
        <topology evidence="1">Multi-pass membrane protein</topology>
    </subcellularLocation>
</comment>
<accession>A0ABN7PE66</accession>
<feature type="transmembrane region" description="Helical" evidence="5">
    <location>
        <begin position="122"/>
        <end position="146"/>
    </location>
</feature>
<organism evidence="7 8">
    <name type="scientific">Timema podura</name>
    <name type="common">Walking stick</name>
    <dbReference type="NCBI Taxonomy" id="61482"/>
    <lineage>
        <taxon>Eukaryota</taxon>
        <taxon>Metazoa</taxon>
        <taxon>Ecdysozoa</taxon>
        <taxon>Arthropoda</taxon>
        <taxon>Hexapoda</taxon>
        <taxon>Insecta</taxon>
        <taxon>Pterygota</taxon>
        <taxon>Neoptera</taxon>
        <taxon>Polyneoptera</taxon>
        <taxon>Phasmatodea</taxon>
        <taxon>Timematodea</taxon>
        <taxon>Timematoidea</taxon>
        <taxon>Timematidae</taxon>
        <taxon>Timema</taxon>
    </lineage>
</organism>
<keyword evidence="3 5" id="KW-1133">Transmembrane helix</keyword>
<dbReference type="InterPro" id="IPR020846">
    <property type="entry name" value="MFS_dom"/>
</dbReference>
<reference evidence="7" key="1">
    <citation type="submission" date="2021-03" db="EMBL/GenBank/DDBJ databases">
        <authorList>
            <person name="Tran Van P."/>
        </authorList>
    </citation>
    <scope>NUCLEOTIDE SEQUENCE</scope>
</reference>
<feature type="domain" description="Major facilitator superfamily (MFS) profile" evidence="6">
    <location>
        <begin position="1"/>
        <end position="181"/>
    </location>
</feature>
<feature type="non-terminal residue" evidence="7">
    <location>
        <position position="181"/>
    </location>
</feature>
<keyword evidence="4 5" id="KW-0472">Membrane</keyword>
<comment type="caution">
    <text evidence="7">The sequence shown here is derived from an EMBL/GenBank/DDBJ whole genome shotgun (WGS) entry which is preliminary data.</text>
</comment>
<evidence type="ECO:0000256" key="3">
    <source>
        <dbReference type="ARBA" id="ARBA00022989"/>
    </source>
</evidence>
<evidence type="ECO:0000256" key="1">
    <source>
        <dbReference type="ARBA" id="ARBA00004141"/>
    </source>
</evidence>
<dbReference type="PANTHER" id="PTHR24064">
    <property type="entry name" value="SOLUTE CARRIER FAMILY 22 MEMBER"/>
    <property type="match status" value="1"/>
</dbReference>
<dbReference type="SUPFAM" id="SSF103473">
    <property type="entry name" value="MFS general substrate transporter"/>
    <property type="match status" value="1"/>
</dbReference>
<dbReference type="Proteomes" id="UP001153148">
    <property type="component" value="Unassembled WGS sequence"/>
</dbReference>
<protein>
    <recommendedName>
        <fullName evidence="6">Major facilitator superfamily (MFS) profile domain-containing protein</fullName>
    </recommendedName>
</protein>
<keyword evidence="2 5" id="KW-0812">Transmembrane</keyword>
<dbReference type="Gene3D" id="1.20.1250.20">
    <property type="entry name" value="MFS general substrate transporter like domains"/>
    <property type="match status" value="1"/>
</dbReference>